<keyword evidence="1" id="KW-0645">Protease</keyword>
<evidence type="ECO:0000256" key="3">
    <source>
        <dbReference type="ARBA" id="ARBA00022801"/>
    </source>
</evidence>
<proteinExistence type="inferred from homology"/>
<accession>A0A1E3X7S3</accession>
<evidence type="ECO:0000313" key="8">
    <source>
        <dbReference type="EMBL" id="ODS31683.1"/>
    </source>
</evidence>
<evidence type="ECO:0000256" key="5">
    <source>
        <dbReference type="ARBA" id="ARBA00023049"/>
    </source>
</evidence>
<dbReference type="Gene3D" id="3.40.140.10">
    <property type="entry name" value="Cytidine Deaminase, domain 2"/>
    <property type="match status" value="1"/>
</dbReference>
<evidence type="ECO:0000313" key="9">
    <source>
        <dbReference type="Proteomes" id="UP000094056"/>
    </source>
</evidence>
<dbReference type="GO" id="GO:0046872">
    <property type="term" value="F:metal ion binding"/>
    <property type="evidence" value="ECO:0007669"/>
    <property type="project" value="UniProtKB-KW"/>
</dbReference>
<dbReference type="PROSITE" id="PS50249">
    <property type="entry name" value="MPN"/>
    <property type="match status" value="1"/>
</dbReference>
<evidence type="ECO:0000256" key="1">
    <source>
        <dbReference type="ARBA" id="ARBA00022670"/>
    </source>
</evidence>
<dbReference type="NCBIfam" id="TIGR00608">
    <property type="entry name" value="radc"/>
    <property type="match status" value="1"/>
</dbReference>
<dbReference type="PROSITE" id="PS01302">
    <property type="entry name" value="UPF0758"/>
    <property type="match status" value="1"/>
</dbReference>
<gene>
    <name evidence="8" type="ORF">SCARUB_03200</name>
</gene>
<feature type="domain" description="MPN" evidence="7">
    <location>
        <begin position="113"/>
        <end position="235"/>
    </location>
</feature>
<comment type="caution">
    <text evidence="8">The sequence shown here is derived from an EMBL/GenBank/DDBJ whole genome shotgun (WGS) entry which is preliminary data.</text>
</comment>
<keyword evidence="5" id="KW-0482">Metalloprotease</keyword>
<dbReference type="PANTHER" id="PTHR30471:SF3">
    <property type="entry name" value="UPF0758 PROTEIN YEES-RELATED"/>
    <property type="match status" value="1"/>
</dbReference>
<keyword evidence="3" id="KW-0378">Hydrolase</keyword>
<dbReference type="Pfam" id="PF04002">
    <property type="entry name" value="RadC"/>
    <property type="match status" value="1"/>
</dbReference>
<evidence type="ECO:0000256" key="2">
    <source>
        <dbReference type="ARBA" id="ARBA00022723"/>
    </source>
</evidence>
<reference evidence="8 9" key="1">
    <citation type="submission" date="2016-07" db="EMBL/GenBank/DDBJ databases">
        <title>Draft genome of Scalindua rubra, obtained from a brine-seawater interface in the Red Sea, sheds light on salt adaptation in anammox bacteria.</title>
        <authorList>
            <person name="Speth D.R."/>
            <person name="Lagkouvardos I."/>
            <person name="Wang Y."/>
            <person name="Qian P.-Y."/>
            <person name="Dutilh B.E."/>
            <person name="Jetten M.S."/>
        </authorList>
    </citation>
    <scope>NUCLEOTIDE SEQUENCE [LARGE SCALE GENOMIC DNA]</scope>
    <source>
        <strain evidence="8">BSI-1</strain>
    </source>
</reference>
<dbReference type="GO" id="GO:0006508">
    <property type="term" value="P:proteolysis"/>
    <property type="evidence" value="ECO:0007669"/>
    <property type="project" value="UniProtKB-KW"/>
</dbReference>
<dbReference type="PATRIC" id="fig|1872076.5.peg.3802"/>
<dbReference type="EMBL" id="MAYW01000101">
    <property type="protein sequence ID" value="ODS31683.1"/>
    <property type="molecule type" value="Genomic_DNA"/>
</dbReference>
<name>A0A1E3X7S3_9BACT</name>
<dbReference type="PANTHER" id="PTHR30471">
    <property type="entry name" value="DNA REPAIR PROTEIN RADC"/>
    <property type="match status" value="1"/>
</dbReference>
<dbReference type="NCBIfam" id="NF000642">
    <property type="entry name" value="PRK00024.1"/>
    <property type="match status" value="1"/>
</dbReference>
<dbReference type="Proteomes" id="UP000094056">
    <property type="component" value="Unassembled WGS sequence"/>
</dbReference>
<organism evidence="8 9">
    <name type="scientific">Candidatus Scalindua rubra</name>
    <dbReference type="NCBI Taxonomy" id="1872076"/>
    <lineage>
        <taxon>Bacteria</taxon>
        <taxon>Pseudomonadati</taxon>
        <taxon>Planctomycetota</taxon>
        <taxon>Candidatus Brocadiia</taxon>
        <taxon>Candidatus Brocadiales</taxon>
        <taxon>Candidatus Scalinduaceae</taxon>
        <taxon>Candidatus Scalindua</taxon>
    </lineage>
</organism>
<dbReference type="AlphaFoldDB" id="A0A1E3X7S3"/>
<protein>
    <submittedName>
        <fullName evidence="8">DNA repair protein RadC</fullName>
    </submittedName>
</protein>
<evidence type="ECO:0000256" key="6">
    <source>
        <dbReference type="RuleBase" id="RU003797"/>
    </source>
</evidence>
<dbReference type="CDD" id="cd08071">
    <property type="entry name" value="MPN_DUF2466"/>
    <property type="match status" value="1"/>
</dbReference>
<dbReference type="InterPro" id="IPR046778">
    <property type="entry name" value="UPF0758_N"/>
</dbReference>
<dbReference type="InterPro" id="IPR020891">
    <property type="entry name" value="UPF0758_CS"/>
</dbReference>
<dbReference type="InterPro" id="IPR001405">
    <property type="entry name" value="UPF0758"/>
</dbReference>
<evidence type="ECO:0000259" key="7">
    <source>
        <dbReference type="PROSITE" id="PS50249"/>
    </source>
</evidence>
<dbReference type="InterPro" id="IPR025657">
    <property type="entry name" value="RadC_JAB"/>
</dbReference>
<comment type="similarity">
    <text evidence="6">Belongs to the UPF0758 family.</text>
</comment>
<dbReference type="GO" id="GO:0008237">
    <property type="term" value="F:metallopeptidase activity"/>
    <property type="evidence" value="ECO:0007669"/>
    <property type="project" value="UniProtKB-KW"/>
</dbReference>
<dbReference type="InterPro" id="IPR037518">
    <property type="entry name" value="MPN"/>
</dbReference>
<keyword evidence="4" id="KW-0862">Zinc</keyword>
<evidence type="ECO:0000256" key="4">
    <source>
        <dbReference type="ARBA" id="ARBA00022833"/>
    </source>
</evidence>
<dbReference type="Pfam" id="PF20582">
    <property type="entry name" value="UPF0758_N"/>
    <property type="match status" value="1"/>
</dbReference>
<keyword evidence="2" id="KW-0479">Metal-binding</keyword>
<sequence>MTEKSKDKVYEDSISNWPEEERPRERLLKFGPNALTNAELLAILLRVGVKGKSAVDLARHIIRETKGLRGLDKLEPKDLFNIKGLNLAKIAQIKASIELGKRIFEEPKKLEGIASSSRKAYDMLFPRMRDLKKEVFKVIFLNSHNQVIDIVTAHEGTVTMSNVYVREIINLANKFGAASMIFAHNHPSGEPKPSNEDKEITEELVFAGRIMKIKVLDHIIIGEEKYFSFADEGLIKRYNTNFDKRK</sequence>